<feature type="transmembrane region" description="Helical" evidence="1">
    <location>
        <begin position="161"/>
        <end position="179"/>
    </location>
</feature>
<name>A0ABV3ZFR1_9BACT</name>
<feature type="transmembrane region" description="Helical" evidence="1">
    <location>
        <begin position="104"/>
        <end position="122"/>
    </location>
</feature>
<organism evidence="3 4">
    <name type="scientific">Danxiaibacter flavus</name>
    <dbReference type="NCBI Taxonomy" id="3049108"/>
    <lineage>
        <taxon>Bacteria</taxon>
        <taxon>Pseudomonadati</taxon>
        <taxon>Bacteroidota</taxon>
        <taxon>Chitinophagia</taxon>
        <taxon>Chitinophagales</taxon>
        <taxon>Chitinophagaceae</taxon>
        <taxon>Danxiaibacter</taxon>
    </lineage>
</organism>
<protein>
    <submittedName>
        <fullName evidence="3">CPBP family intramembrane metalloprotease</fullName>
        <ecNumber evidence="3">3.4.-.-</ecNumber>
    </submittedName>
</protein>
<dbReference type="EMBL" id="JAULBC010000004">
    <property type="protein sequence ID" value="MEX6688716.1"/>
    <property type="molecule type" value="Genomic_DNA"/>
</dbReference>
<keyword evidence="4" id="KW-1185">Reference proteome</keyword>
<keyword evidence="3" id="KW-0482">Metalloprotease</keyword>
<keyword evidence="3" id="KW-0378">Hydrolase</keyword>
<evidence type="ECO:0000313" key="4">
    <source>
        <dbReference type="Proteomes" id="UP001560573"/>
    </source>
</evidence>
<accession>A0ABV3ZFR1</accession>
<dbReference type="EC" id="3.4.-.-" evidence="3"/>
<keyword evidence="1" id="KW-0812">Transmembrane</keyword>
<feature type="domain" description="CAAX prenyl protease 2/Lysostaphin resistance protein A-like" evidence="2">
    <location>
        <begin position="161"/>
        <end position="249"/>
    </location>
</feature>
<evidence type="ECO:0000256" key="1">
    <source>
        <dbReference type="SAM" id="Phobius"/>
    </source>
</evidence>
<dbReference type="RefSeq" id="WP_369330125.1">
    <property type="nucleotide sequence ID" value="NZ_JAULBC010000004.1"/>
</dbReference>
<feature type="transmembrane region" description="Helical" evidence="1">
    <location>
        <begin position="61"/>
        <end position="84"/>
    </location>
</feature>
<keyword evidence="1" id="KW-1133">Transmembrane helix</keyword>
<dbReference type="GO" id="GO:0008237">
    <property type="term" value="F:metallopeptidase activity"/>
    <property type="evidence" value="ECO:0007669"/>
    <property type="project" value="UniProtKB-KW"/>
</dbReference>
<dbReference type="InterPro" id="IPR003675">
    <property type="entry name" value="Rce1/LyrA-like_dom"/>
</dbReference>
<reference evidence="3 4" key="1">
    <citation type="submission" date="2023-07" db="EMBL/GenBank/DDBJ databases">
        <authorList>
            <person name="Lian W.-H."/>
        </authorList>
    </citation>
    <scope>NUCLEOTIDE SEQUENCE [LARGE SCALE GENOMIC DNA]</scope>
    <source>
        <strain evidence="3 4">SYSU DXS3180</strain>
    </source>
</reference>
<sequence length="315" mass="34928">MNVMYSRQTIAPWSQVAILLGVTGAGLILGGFAVLATVIGMTHLPMTEAINAIKDPKYVDAARMAQCVGALVSFGIPAVIFAVIVGGKPFNYLGFNKNATAKQLTYVIIAMFTAIFVSAALGELNQMIPVGKSLMEKFKRMEDEYKDQVVVIATMKNYRDLILTLITIALIPAVVEELLFRSCLQPVMINLTRNVFVGILITSILFSAIHFSFYGFLARMFLGLLLGYIYYFSKNAWLNIFAHFFNNAIVVVQMYALSKAGKMNTESMDDHFPWYLGIAGALTVIFVMILFKRESDRIIDNGQFLPDRIHSGGDN</sequence>
<dbReference type="PANTHER" id="PTHR43592:SF15">
    <property type="entry name" value="CAAX AMINO TERMINAL PROTEASE FAMILY PROTEIN"/>
    <property type="match status" value="1"/>
</dbReference>
<dbReference type="Proteomes" id="UP001560573">
    <property type="component" value="Unassembled WGS sequence"/>
</dbReference>
<feature type="transmembrane region" description="Helical" evidence="1">
    <location>
        <begin position="191"/>
        <end position="210"/>
    </location>
</feature>
<feature type="transmembrane region" description="Helical" evidence="1">
    <location>
        <begin position="16"/>
        <end position="41"/>
    </location>
</feature>
<gene>
    <name evidence="3" type="ORF">QTN47_14510</name>
</gene>
<keyword evidence="3" id="KW-0645">Protease</keyword>
<dbReference type="Pfam" id="PF02517">
    <property type="entry name" value="Rce1-like"/>
    <property type="match status" value="1"/>
</dbReference>
<keyword evidence="1" id="KW-0472">Membrane</keyword>
<evidence type="ECO:0000313" key="3">
    <source>
        <dbReference type="EMBL" id="MEX6688716.1"/>
    </source>
</evidence>
<dbReference type="PANTHER" id="PTHR43592">
    <property type="entry name" value="CAAX AMINO TERMINAL PROTEASE"/>
    <property type="match status" value="1"/>
</dbReference>
<proteinExistence type="predicted"/>
<comment type="caution">
    <text evidence="3">The sequence shown here is derived from an EMBL/GenBank/DDBJ whole genome shotgun (WGS) entry which is preliminary data.</text>
</comment>
<evidence type="ECO:0000259" key="2">
    <source>
        <dbReference type="Pfam" id="PF02517"/>
    </source>
</evidence>
<feature type="transmembrane region" description="Helical" evidence="1">
    <location>
        <begin position="240"/>
        <end position="257"/>
    </location>
</feature>
<feature type="transmembrane region" description="Helical" evidence="1">
    <location>
        <begin position="272"/>
        <end position="291"/>
    </location>
</feature>